<reference evidence="1" key="1">
    <citation type="submission" date="2021-09" db="EMBL/GenBank/DDBJ databases">
        <authorList>
            <person name="Martin H S."/>
        </authorList>
    </citation>
    <scope>NUCLEOTIDE SEQUENCE</scope>
</reference>
<proteinExistence type="predicted"/>
<comment type="caution">
    <text evidence="1">The sequence shown here is derived from an EMBL/GenBank/DDBJ whole genome shotgun (WGS) entry which is preliminary data.</text>
</comment>
<dbReference type="Proteomes" id="UP000789524">
    <property type="component" value="Unassembled WGS sequence"/>
</dbReference>
<sequence>MYRVQGSAGRMLSWKCNRNQLRPNRQWAAIDCRAACGQALSCEEEEEEGGGAGRGSCHVGLVGICIFNSPRAPARVARARNPVN</sequence>
<gene>
    <name evidence="1" type="ORF">DCHRY22_LOCUS13118</name>
</gene>
<keyword evidence="2" id="KW-1185">Reference proteome</keyword>
<organism evidence="1 2">
    <name type="scientific">Danaus chrysippus</name>
    <name type="common">African queen</name>
    <dbReference type="NCBI Taxonomy" id="151541"/>
    <lineage>
        <taxon>Eukaryota</taxon>
        <taxon>Metazoa</taxon>
        <taxon>Ecdysozoa</taxon>
        <taxon>Arthropoda</taxon>
        <taxon>Hexapoda</taxon>
        <taxon>Insecta</taxon>
        <taxon>Pterygota</taxon>
        <taxon>Neoptera</taxon>
        <taxon>Endopterygota</taxon>
        <taxon>Lepidoptera</taxon>
        <taxon>Glossata</taxon>
        <taxon>Ditrysia</taxon>
        <taxon>Papilionoidea</taxon>
        <taxon>Nymphalidae</taxon>
        <taxon>Danainae</taxon>
        <taxon>Danaini</taxon>
        <taxon>Danaina</taxon>
        <taxon>Danaus</taxon>
        <taxon>Anosia</taxon>
    </lineage>
</organism>
<dbReference type="EMBL" id="CAKASE010000078">
    <property type="protein sequence ID" value="CAG9579142.1"/>
    <property type="molecule type" value="Genomic_DNA"/>
</dbReference>
<name>A0A8J2R2L2_9NEOP</name>
<evidence type="ECO:0000313" key="1">
    <source>
        <dbReference type="EMBL" id="CAG9579142.1"/>
    </source>
</evidence>
<protein>
    <submittedName>
        <fullName evidence="1">(African queen) hypothetical protein</fullName>
    </submittedName>
</protein>
<dbReference type="AlphaFoldDB" id="A0A8J2R2L2"/>
<evidence type="ECO:0000313" key="2">
    <source>
        <dbReference type="Proteomes" id="UP000789524"/>
    </source>
</evidence>
<accession>A0A8J2R2L2</accession>